<dbReference type="AlphaFoldDB" id="A0AAW7Z0T4"/>
<reference evidence="1" key="1">
    <citation type="submission" date="2023-07" db="EMBL/GenBank/DDBJ databases">
        <title>Genome content predicts the carbon catabolic preferences of heterotrophic bacteria.</title>
        <authorList>
            <person name="Gralka M."/>
        </authorList>
    </citation>
    <scope>NUCLEOTIDE SEQUENCE</scope>
    <source>
        <strain evidence="1">F2M12</strain>
    </source>
</reference>
<accession>A0AAW7Z0T4</accession>
<dbReference type="EMBL" id="JAUOQI010000003">
    <property type="protein sequence ID" value="MDO6576852.1"/>
    <property type="molecule type" value="Genomic_DNA"/>
</dbReference>
<name>A0AAW7Z0T4_9ALTE</name>
<dbReference type="RefSeq" id="WP_063457918.1">
    <property type="nucleotide sequence ID" value="NZ_CP015346.1"/>
</dbReference>
<sequence length="160" mass="18688">MHIRLKSGVHSEHLRASQIYPVYAVYIANTSDFLVMGQSHSFPISVNINDVEIVDNRLSKYWTFEYSDSEKWSTILSFSEWSSDPFFYQNLVEGKSDAGEVFRKYQSKIENEYAEVNLADTAIELENEWFQCPFCEEAWKDNDTSEVLVCPSCKKRLRRS</sequence>
<dbReference type="Proteomes" id="UP001170717">
    <property type="component" value="Unassembled WGS sequence"/>
</dbReference>
<proteinExistence type="predicted"/>
<gene>
    <name evidence="1" type="ORF">Q4527_05580</name>
</gene>
<evidence type="ECO:0000313" key="1">
    <source>
        <dbReference type="EMBL" id="MDO6576852.1"/>
    </source>
</evidence>
<comment type="caution">
    <text evidence="1">The sequence shown here is derived from an EMBL/GenBank/DDBJ whole genome shotgun (WGS) entry which is preliminary data.</text>
</comment>
<evidence type="ECO:0000313" key="2">
    <source>
        <dbReference type="Proteomes" id="UP001170717"/>
    </source>
</evidence>
<evidence type="ECO:0008006" key="3">
    <source>
        <dbReference type="Google" id="ProtNLM"/>
    </source>
</evidence>
<protein>
    <recommendedName>
        <fullName evidence="3">Zinc ribbon domain-containing protein</fullName>
    </recommendedName>
</protein>
<organism evidence="1 2">
    <name type="scientific">Alteromonas stellipolaris</name>
    <dbReference type="NCBI Taxonomy" id="233316"/>
    <lineage>
        <taxon>Bacteria</taxon>
        <taxon>Pseudomonadati</taxon>
        <taxon>Pseudomonadota</taxon>
        <taxon>Gammaproteobacteria</taxon>
        <taxon>Alteromonadales</taxon>
        <taxon>Alteromonadaceae</taxon>
        <taxon>Alteromonas/Salinimonas group</taxon>
        <taxon>Alteromonas</taxon>
    </lineage>
</organism>